<organism evidence="2 3">
    <name type="scientific">Knoellia flava</name>
    <dbReference type="NCBI Taxonomy" id="913969"/>
    <lineage>
        <taxon>Bacteria</taxon>
        <taxon>Bacillati</taxon>
        <taxon>Actinomycetota</taxon>
        <taxon>Actinomycetes</taxon>
        <taxon>Micrococcales</taxon>
        <taxon>Intrasporangiaceae</taxon>
        <taxon>Knoellia</taxon>
    </lineage>
</organism>
<evidence type="ECO:0000313" key="2">
    <source>
        <dbReference type="EMBL" id="GGB68868.1"/>
    </source>
</evidence>
<name>A0A8H9KRD3_9MICO</name>
<dbReference type="Proteomes" id="UP000628079">
    <property type="component" value="Unassembled WGS sequence"/>
</dbReference>
<dbReference type="Gene3D" id="3.40.250.10">
    <property type="entry name" value="Rhodanese-like domain"/>
    <property type="match status" value="1"/>
</dbReference>
<dbReference type="SUPFAM" id="SSF52821">
    <property type="entry name" value="Rhodanese/Cell cycle control phosphatase"/>
    <property type="match status" value="1"/>
</dbReference>
<reference evidence="2" key="2">
    <citation type="submission" date="2020-09" db="EMBL/GenBank/DDBJ databases">
        <authorList>
            <person name="Sun Q."/>
            <person name="Zhou Y."/>
        </authorList>
    </citation>
    <scope>NUCLEOTIDE SEQUENCE</scope>
    <source>
        <strain evidence="2">CGMCC 1.10749</strain>
    </source>
</reference>
<evidence type="ECO:0000259" key="1">
    <source>
        <dbReference type="PROSITE" id="PS50206"/>
    </source>
</evidence>
<dbReference type="PROSITE" id="PS50206">
    <property type="entry name" value="RHODANESE_3"/>
    <property type="match status" value="1"/>
</dbReference>
<dbReference type="Pfam" id="PF00581">
    <property type="entry name" value="Rhodanese"/>
    <property type="match status" value="1"/>
</dbReference>
<dbReference type="InterPro" id="IPR036873">
    <property type="entry name" value="Rhodanese-like_dom_sf"/>
</dbReference>
<keyword evidence="2" id="KW-0808">Transferase</keyword>
<protein>
    <submittedName>
        <fullName evidence="2">Sulfurtransferase</fullName>
    </submittedName>
</protein>
<comment type="caution">
    <text evidence="2">The sequence shown here is derived from an EMBL/GenBank/DDBJ whole genome shotgun (WGS) entry which is preliminary data.</text>
</comment>
<dbReference type="SMART" id="SM00450">
    <property type="entry name" value="RHOD"/>
    <property type="match status" value="1"/>
</dbReference>
<dbReference type="EMBL" id="BMEA01000001">
    <property type="protein sequence ID" value="GGB68868.1"/>
    <property type="molecule type" value="Genomic_DNA"/>
</dbReference>
<reference evidence="2" key="1">
    <citation type="journal article" date="2014" name="Int. J. Syst. Evol. Microbiol.">
        <title>Complete genome sequence of Corynebacterium casei LMG S-19264T (=DSM 44701T), isolated from a smear-ripened cheese.</title>
        <authorList>
            <consortium name="US DOE Joint Genome Institute (JGI-PGF)"/>
            <person name="Walter F."/>
            <person name="Albersmeier A."/>
            <person name="Kalinowski J."/>
            <person name="Ruckert C."/>
        </authorList>
    </citation>
    <scope>NUCLEOTIDE SEQUENCE</scope>
    <source>
        <strain evidence="2">CGMCC 1.10749</strain>
    </source>
</reference>
<dbReference type="AlphaFoldDB" id="A0A8H9KRD3"/>
<dbReference type="InterPro" id="IPR001763">
    <property type="entry name" value="Rhodanese-like_dom"/>
</dbReference>
<evidence type="ECO:0000313" key="3">
    <source>
        <dbReference type="Proteomes" id="UP000628079"/>
    </source>
</evidence>
<dbReference type="GO" id="GO:0016740">
    <property type="term" value="F:transferase activity"/>
    <property type="evidence" value="ECO:0007669"/>
    <property type="project" value="UniProtKB-KW"/>
</dbReference>
<sequence length="146" mass="15520">MGPREPRLTRMTYAGDVTPTEAYAAVTASEDAVLVDVRTRAEWSYVGVPLLADGSLPVLVEWQRYPDGSVNEAFVDDLRAAGVGEGVRIYFVCRSGVRSIAAAEAATAAGLGPAYNVLEGFEGPHDAEGHRTVSGWKVAGLPWKQG</sequence>
<proteinExistence type="predicted"/>
<gene>
    <name evidence="2" type="ORF">GCM10011314_05160</name>
</gene>
<feature type="domain" description="Rhodanese" evidence="1">
    <location>
        <begin position="28"/>
        <end position="133"/>
    </location>
</feature>
<accession>A0A8H9KRD3</accession>